<evidence type="ECO:0000313" key="15">
    <source>
        <dbReference type="EMBL" id="CAE0490964.1"/>
    </source>
</evidence>
<dbReference type="SUPFAM" id="SSF56059">
    <property type="entry name" value="Glutathione synthetase ATP-binding domain-like"/>
    <property type="match status" value="2"/>
</dbReference>
<comment type="similarity">
    <text evidence="2 9">Belongs to the eukaryotic GSH synthase family.</text>
</comment>
<evidence type="ECO:0000256" key="6">
    <source>
        <dbReference type="ARBA" id="ARBA00022741"/>
    </source>
</evidence>
<feature type="binding site" evidence="12">
    <location>
        <begin position="209"/>
        <end position="212"/>
    </location>
    <ligand>
        <name>substrate</name>
    </ligand>
</feature>
<keyword evidence="7 9" id="KW-0067">ATP-binding</keyword>
<feature type="binding site" evidence="10">
    <location>
        <begin position="453"/>
        <end position="462"/>
    </location>
    <ligand>
        <name>ATP</name>
        <dbReference type="ChEBI" id="CHEBI:30616"/>
    </ligand>
</feature>
<dbReference type="NCBIfam" id="TIGR01986">
    <property type="entry name" value="glut_syn_euk"/>
    <property type="match status" value="1"/>
</dbReference>
<dbReference type="EMBL" id="HBIP01010788">
    <property type="protein sequence ID" value="CAE0490964.1"/>
    <property type="molecule type" value="Transcribed_RNA"/>
</dbReference>
<evidence type="ECO:0000256" key="12">
    <source>
        <dbReference type="PIRSR" id="PIRSR001558-3"/>
    </source>
</evidence>
<comment type="catalytic activity">
    <reaction evidence="9">
        <text>gamma-L-glutamyl-L-cysteine + glycine + ATP = glutathione + ADP + phosphate + H(+)</text>
        <dbReference type="Rhea" id="RHEA:13557"/>
        <dbReference type="ChEBI" id="CHEBI:15378"/>
        <dbReference type="ChEBI" id="CHEBI:30616"/>
        <dbReference type="ChEBI" id="CHEBI:43474"/>
        <dbReference type="ChEBI" id="CHEBI:57305"/>
        <dbReference type="ChEBI" id="CHEBI:57925"/>
        <dbReference type="ChEBI" id="CHEBI:58173"/>
        <dbReference type="ChEBI" id="CHEBI:456216"/>
        <dbReference type="EC" id="6.3.2.3"/>
    </reaction>
</comment>
<feature type="binding site" evidence="10">
    <location>
        <position position="205"/>
    </location>
    <ligand>
        <name>ATP</name>
        <dbReference type="ChEBI" id="CHEBI:30616"/>
    </ligand>
</feature>
<evidence type="ECO:0000256" key="10">
    <source>
        <dbReference type="PIRSR" id="PIRSR001558-1"/>
    </source>
</evidence>
<dbReference type="GO" id="GO:0043295">
    <property type="term" value="F:glutathione binding"/>
    <property type="evidence" value="ECO:0007669"/>
    <property type="project" value="UniProtKB-UniRule"/>
</dbReference>
<evidence type="ECO:0000256" key="7">
    <source>
        <dbReference type="ARBA" id="ARBA00022840"/>
    </source>
</evidence>
<feature type="compositionally biased region" description="Polar residues" evidence="13">
    <location>
        <begin position="483"/>
        <end position="518"/>
    </location>
</feature>
<evidence type="ECO:0000256" key="2">
    <source>
        <dbReference type="ARBA" id="ARBA00010385"/>
    </source>
</evidence>
<feature type="binding site" evidence="12">
    <location>
        <begin position="344"/>
        <end position="347"/>
    </location>
    <ligand>
        <name>substrate</name>
    </ligand>
</feature>
<dbReference type="PIRSF" id="PIRSF001558">
    <property type="entry name" value="GSHase"/>
    <property type="match status" value="1"/>
</dbReference>
<keyword evidence="8 9" id="KW-0460">Magnesium</keyword>
<name>A0A7S3QRI5_DUNTE</name>
<reference evidence="15" key="1">
    <citation type="submission" date="2021-01" db="EMBL/GenBank/DDBJ databases">
        <authorList>
            <person name="Corre E."/>
            <person name="Pelletier E."/>
            <person name="Niang G."/>
            <person name="Scheremetjew M."/>
            <person name="Finn R."/>
            <person name="Kale V."/>
            <person name="Holt S."/>
            <person name="Cochrane G."/>
            <person name="Meng A."/>
            <person name="Brown T."/>
            <person name="Cohen L."/>
        </authorList>
    </citation>
    <scope>NUCLEOTIDE SEQUENCE</scope>
    <source>
        <strain evidence="15">CCMP1320</strain>
    </source>
</reference>
<feature type="binding site" evidence="10">
    <location>
        <position position="189"/>
    </location>
    <ligand>
        <name>substrate</name>
    </ligand>
</feature>
<evidence type="ECO:0000256" key="11">
    <source>
        <dbReference type="PIRSR" id="PIRSR001558-2"/>
    </source>
</evidence>
<comment type="cofactor">
    <cofactor evidence="9 11">
        <name>Mg(2+)</name>
        <dbReference type="ChEBI" id="CHEBI:18420"/>
    </cofactor>
    <text evidence="9 11">Binds 1 Mg(2+) ion per subunit.</text>
</comment>
<dbReference type="GO" id="GO:0000287">
    <property type="term" value="F:magnesium ion binding"/>
    <property type="evidence" value="ECO:0007669"/>
    <property type="project" value="UniProtKB-UniRule"/>
</dbReference>
<feature type="binding site" evidence="10">
    <location>
        <position position="590"/>
    </location>
    <ligand>
        <name>ATP</name>
        <dbReference type="ChEBI" id="CHEBI:30616"/>
    </ligand>
</feature>
<dbReference type="Gene3D" id="1.10.1080.10">
    <property type="entry name" value="Glutathione Synthetase, Chain A, domain 3"/>
    <property type="match status" value="1"/>
</dbReference>
<feature type="binding site" evidence="11">
    <location>
        <position position="205"/>
    </location>
    <ligand>
        <name>Mg(2+)</name>
        <dbReference type="ChEBI" id="CHEBI:18420"/>
    </ligand>
</feature>
<dbReference type="UniPathway" id="UPA00142">
    <property type="reaction ID" value="UER00210"/>
</dbReference>
<feature type="binding site" evidence="10">
    <location>
        <position position="557"/>
    </location>
    <ligand>
        <name>ATP</name>
        <dbReference type="ChEBI" id="CHEBI:30616"/>
    </ligand>
</feature>
<feature type="binding site" evidence="10">
    <location>
        <position position="584"/>
    </location>
    <ligand>
        <name>ATP</name>
        <dbReference type="ChEBI" id="CHEBI:30616"/>
    </ligand>
</feature>
<dbReference type="SUPFAM" id="SSF52440">
    <property type="entry name" value="PreATP-grasp domain"/>
    <property type="match status" value="1"/>
</dbReference>
<dbReference type="AlphaFoldDB" id="A0A7S3QRI5"/>
<proteinExistence type="inferred from homology"/>
<dbReference type="InterPro" id="IPR005615">
    <property type="entry name" value="Glutathione_synthase"/>
</dbReference>
<organism evidence="15">
    <name type="scientific">Dunaliella tertiolecta</name>
    <name type="common">Green alga</name>
    <dbReference type="NCBI Taxonomy" id="3047"/>
    <lineage>
        <taxon>Eukaryota</taxon>
        <taxon>Viridiplantae</taxon>
        <taxon>Chlorophyta</taxon>
        <taxon>core chlorophytes</taxon>
        <taxon>Chlorophyceae</taxon>
        <taxon>CS clade</taxon>
        <taxon>Chlamydomonadales</taxon>
        <taxon>Dunaliellaceae</taxon>
        <taxon>Dunaliella</taxon>
    </lineage>
</organism>
<sequence>MLKQHLLGSLDVCKHRGFAALGWAKLERRSHLRAHRIIAKQAKSPCAMSSAAPSTISTQGLLQPADLELSDAQLDGLASDAMVWASQHGLVVGSPNDATGVTLVHAPIAALPVAFPQKQFMHAKSVQLLFNMMVDAVAKDEQYLEETLQAAARQDNFTQRLLDVLRSSRTRRASLATAGRPEVCLGIHRTDYMLDTPSQGFLQVELNTIASSFGCLSSQVTRMHRYVLSRLPPGMLDESRLPDNGALEGIPDAIHTAATAVAIAGGSTSASGSGGVVVMVVQPGERNAYDQQWIQLQLWERHRLRTLRRTLKQLSESGQVDEQDGTLTLQEGNESIKVLVVYFRAGYAPTDYPSEAEWAARAMIENSNAAKCPTVAYQLAGCKKVQQDLARPGMLERFMEGPSGSDQEGTSAADCAAMRTSFAGLWSLDDLRDPATAAIVLEAISNPEAFVLKPQREGGGNNLYGPELHSTLSSAMAALSATNGPIQNSSGPTSSMAPSTQPPTSTDDASQHGSPQSDQEAAGALSAYILMQRILPPPQRSILVRSGTWQRISTLSELGIYGVYCRVGSKVILNKEVGHLVRTKTATSNEGGVAAGFAVIDSPYLID</sequence>
<dbReference type="EC" id="6.3.2.3" evidence="9"/>
<dbReference type="InterPro" id="IPR037013">
    <property type="entry name" value="GSH-S_sub-bd_sf"/>
</dbReference>
<comment type="pathway">
    <text evidence="1 9">Sulfur metabolism; glutathione biosynthesis; glutathione from L-cysteine and L-glutamate: step 2/2.</text>
</comment>
<dbReference type="Gene3D" id="3.30.470.20">
    <property type="entry name" value="ATP-grasp fold, B domain"/>
    <property type="match status" value="1"/>
</dbReference>
<dbReference type="InterPro" id="IPR016185">
    <property type="entry name" value="PreATP-grasp_dom_sf"/>
</dbReference>
<keyword evidence="6 9" id="KW-0547">Nucleotide-binding</keyword>
<dbReference type="InterPro" id="IPR014042">
    <property type="entry name" value="Glutathione_synthase_a-hlx"/>
</dbReference>
<feature type="binding site" evidence="12">
    <location>
        <begin position="593"/>
        <end position="594"/>
    </location>
    <ligand>
        <name>substrate</name>
    </ligand>
</feature>
<dbReference type="InterPro" id="IPR014049">
    <property type="entry name" value="Glutathione_synthase_N_euk"/>
</dbReference>
<gene>
    <name evidence="15" type="ORF">DTER00134_LOCUS6037</name>
</gene>
<evidence type="ECO:0000259" key="14">
    <source>
        <dbReference type="Pfam" id="PF03199"/>
    </source>
</evidence>
<keyword evidence="5 9" id="KW-0479">Metal-binding</keyword>
<evidence type="ECO:0000256" key="9">
    <source>
        <dbReference type="PIRNR" id="PIRNR001558"/>
    </source>
</evidence>
<feature type="binding site" evidence="12">
    <location>
        <begin position="285"/>
        <end position="287"/>
    </location>
    <ligand>
        <name>substrate</name>
    </ligand>
</feature>
<feature type="binding site" evidence="11">
    <location>
        <position position="457"/>
    </location>
    <ligand>
        <name>Mg(2+)</name>
        <dbReference type="ChEBI" id="CHEBI:18420"/>
    </ligand>
</feature>
<evidence type="ECO:0000256" key="8">
    <source>
        <dbReference type="ARBA" id="ARBA00022842"/>
    </source>
</evidence>
<dbReference type="PANTHER" id="PTHR11130:SF0">
    <property type="entry name" value="GLUTATHIONE SYNTHETASE"/>
    <property type="match status" value="1"/>
</dbReference>
<feature type="binding site" evidence="11">
    <location>
        <position position="207"/>
    </location>
    <ligand>
        <name>Mg(2+)</name>
        <dbReference type="ChEBI" id="CHEBI:18420"/>
    </ligand>
</feature>
<dbReference type="InterPro" id="IPR004887">
    <property type="entry name" value="GSH_synth_subst-bd"/>
</dbReference>
<feature type="binding site" evidence="10">
    <location>
        <position position="383"/>
    </location>
    <ligand>
        <name>ATP</name>
        <dbReference type="ChEBI" id="CHEBI:30616"/>
    </ligand>
</feature>
<dbReference type="GO" id="GO:0005829">
    <property type="term" value="C:cytosol"/>
    <property type="evidence" value="ECO:0007669"/>
    <property type="project" value="TreeGrafter"/>
</dbReference>
<feature type="binding site" evidence="10">
    <location>
        <position position="582"/>
    </location>
    <ligand>
        <name>substrate</name>
    </ligand>
</feature>
<evidence type="ECO:0000256" key="5">
    <source>
        <dbReference type="ARBA" id="ARBA00022723"/>
    </source>
</evidence>
<feature type="binding site" evidence="10">
    <location>
        <begin position="531"/>
        <end position="534"/>
    </location>
    <ligand>
        <name>ATP</name>
        <dbReference type="ChEBI" id="CHEBI:30616"/>
    </ligand>
</feature>
<dbReference type="Gene3D" id="3.40.50.1760">
    <property type="entry name" value="Glutathione synthase, substrate-binding domain superfamily, eukaryotic"/>
    <property type="match status" value="1"/>
</dbReference>
<dbReference type="Pfam" id="PF03917">
    <property type="entry name" value="GSH_synth_ATP"/>
    <property type="match status" value="2"/>
</dbReference>
<feature type="binding site" evidence="10">
    <location>
        <position position="291"/>
    </location>
    <ligand>
        <name>substrate</name>
    </ligand>
</feature>
<evidence type="ECO:0000256" key="1">
    <source>
        <dbReference type="ARBA" id="ARBA00004965"/>
    </source>
</evidence>
<protein>
    <recommendedName>
        <fullName evidence="9">Glutathione synthetase</fullName>
        <shortName evidence="9">GSH-S</shortName>
        <ecNumber evidence="9">6.3.2.3</ecNumber>
    </recommendedName>
</protein>
<dbReference type="Gene3D" id="3.30.1490.80">
    <property type="match status" value="1"/>
</dbReference>
<keyword evidence="4 9" id="KW-0317">Glutathione biosynthesis</keyword>
<dbReference type="Pfam" id="PF03199">
    <property type="entry name" value="GSH_synthase"/>
    <property type="match status" value="1"/>
</dbReference>
<dbReference type="GO" id="GO:0004363">
    <property type="term" value="F:glutathione synthase activity"/>
    <property type="evidence" value="ECO:0007669"/>
    <property type="project" value="UniProtKB-UniRule"/>
</dbReference>
<feature type="region of interest" description="Disordered" evidence="13">
    <location>
        <begin position="482"/>
        <end position="518"/>
    </location>
</feature>
<evidence type="ECO:0000256" key="4">
    <source>
        <dbReference type="ARBA" id="ARBA00022684"/>
    </source>
</evidence>
<evidence type="ECO:0000256" key="3">
    <source>
        <dbReference type="ARBA" id="ARBA00022598"/>
    </source>
</evidence>
<accession>A0A7S3QRI5</accession>
<dbReference type="Gene3D" id="3.30.1490.50">
    <property type="match status" value="1"/>
</dbReference>
<dbReference type="InterPro" id="IPR014709">
    <property type="entry name" value="Glutathione_synthase_C_euk"/>
</dbReference>
<dbReference type="PANTHER" id="PTHR11130">
    <property type="entry name" value="GLUTATHIONE SYNTHETASE"/>
    <property type="match status" value="1"/>
</dbReference>
<keyword evidence="3 9" id="KW-0436">Ligase</keyword>
<feature type="binding site" evidence="10">
    <location>
        <position position="464"/>
    </location>
    <ligand>
        <name>ATP</name>
        <dbReference type="ChEBI" id="CHEBI:30616"/>
    </ligand>
</feature>
<feature type="domain" description="Glutathione synthase substrate-binding" evidence="14">
    <location>
        <begin position="276"/>
        <end position="380"/>
    </location>
</feature>
<dbReference type="GO" id="GO:0005524">
    <property type="term" value="F:ATP binding"/>
    <property type="evidence" value="ECO:0007669"/>
    <property type="project" value="UniProtKB-UniRule"/>
</dbReference>
<evidence type="ECO:0000256" key="13">
    <source>
        <dbReference type="SAM" id="MobiDB-lite"/>
    </source>
</evidence>